<sequence>MENWSFVSKFHPDIDVQLISLENKGGLVIGKTFGRLTITENTLHHAFPHLINDNESEERAGLARRLLGKQLVMRGAVHFEWDSENGRIVRVHHNADLMQGCS</sequence>
<evidence type="ECO:0000313" key="2">
    <source>
        <dbReference type="Proteomes" id="UP000704712"/>
    </source>
</evidence>
<evidence type="ECO:0000313" key="1">
    <source>
        <dbReference type="EMBL" id="KAF4143539.1"/>
    </source>
</evidence>
<proteinExistence type="predicted"/>
<reference evidence="1" key="1">
    <citation type="submission" date="2020-03" db="EMBL/GenBank/DDBJ databases">
        <title>Hybrid Assembly of Korean Phytophthora infestans isolates.</title>
        <authorList>
            <person name="Prokchorchik M."/>
            <person name="Lee Y."/>
            <person name="Seo J."/>
            <person name="Cho J.-H."/>
            <person name="Park Y.-E."/>
            <person name="Jang D.-C."/>
            <person name="Im J.-S."/>
            <person name="Choi J.-G."/>
            <person name="Park H.-J."/>
            <person name="Lee G.-B."/>
            <person name="Lee Y.-G."/>
            <person name="Hong S.-Y."/>
            <person name="Cho K."/>
            <person name="Sohn K.H."/>
        </authorList>
    </citation>
    <scope>NUCLEOTIDE SEQUENCE</scope>
    <source>
        <strain evidence="1">KR_2_A2</strain>
    </source>
</reference>
<dbReference type="AlphaFoldDB" id="A0A8S9UX14"/>
<comment type="caution">
    <text evidence="1">The sequence shown here is derived from an EMBL/GenBank/DDBJ whole genome shotgun (WGS) entry which is preliminary data.</text>
</comment>
<dbReference type="EMBL" id="JAACNO010001006">
    <property type="protein sequence ID" value="KAF4143539.1"/>
    <property type="molecule type" value="Genomic_DNA"/>
</dbReference>
<dbReference type="Proteomes" id="UP000704712">
    <property type="component" value="Unassembled WGS sequence"/>
</dbReference>
<name>A0A8S9UX14_PHYIN</name>
<gene>
    <name evidence="1" type="ORF">GN958_ATG07272</name>
</gene>
<organism evidence="1 2">
    <name type="scientific">Phytophthora infestans</name>
    <name type="common">Potato late blight agent</name>
    <name type="synonym">Botrytis infestans</name>
    <dbReference type="NCBI Taxonomy" id="4787"/>
    <lineage>
        <taxon>Eukaryota</taxon>
        <taxon>Sar</taxon>
        <taxon>Stramenopiles</taxon>
        <taxon>Oomycota</taxon>
        <taxon>Peronosporomycetes</taxon>
        <taxon>Peronosporales</taxon>
        <taxon>Peronosporaceae</taxon>
        <taxon>Phytophthora</taxon>
    </lineage>
</organism>
<protein>
    <submittedName>
        <fullName evidence="1">Uncharacterized protein</fullName>
    </submittedName>
</protein>
<accession>A0A8S9UX14</accession>